<evidence type="ECO:0000259" key="2">
    <source>
        <dbReference type="Pfam" id="PF13843"/>
    </source>
</evidence>
<feature type="compositionally biased region" description="Basic and acidic residues" evidence="1">
    <location>
        <begin position="1"/>
        <end position="20"/>
    </location>
</feature>
<evidence type="ECO:0000256" key="1">
    <source>
        <dbReference type="SAM" id="MobiDB-lite"/>
    </source>
</evidence>
<accession>A0A819ZH85</accession>
<feature type="region of interest" description="Disordered" evidence="1">
    <location>
        <begin position="1"/>
        <end position="60"/>
    </location>
</feature>
<proteinExistence type="predicted"/>
<organism evidence="3 4">
    <name type="scientific">Rotaria sordida</name>
    <dbReference type="NCBI Taxonomy" id="392033"/>
    <lineage>
        <taxon>Eukaryota</taxon>
        <taxon>Metazoa</taxon>
        <taxon>Spiralia</taxon>
        <taxon>Gnathifera</taxon>
        <taxon>Rotifera</taxon>
        <taxon>Eurotatoria</taxon>
        <taxon>Bdelloidea</taxon>
        <taxon>Philodinida</taxon>
        <taxon>Philodinidae</taxon>
        <taxon>Rotaria</taxon>
    </lineage>
</organism>
<reference evidence="3" key="1">
    <citation type="submission" date="2021-02" db="EMBL/GenBank/DDBJ databases">
        <authorList>
            <person name="Nowell W R."/>
        </authorList>
    </citation>
    <scope>NUCLEOTIDE SEQUENCE</scope>
</reference>
<feature type="compositionally biased region" description="Acidic residues" evidence="1">
    <location>
        <begin position="21"/>
        <end position="54"/>
    </location>
</feature>
<dbReference type="InterPro" id="IPR029526">
    <property type="entry name" value="PGBD"/>
</dbReference>
<feature type="domain" description="PiggyBac transposable element-derived protein" evidence="2">
    <location>
        <begin position="87"/>
        <end position="119"/>
    </location>
</feature>
<protein>
    <recommendedName>
        <fullName evidence="2">PiggyBac transposable element-derived protein domain-containing protein</fullName>
    </recommendedName>
</protein>
<comment type="caution">
    <text evidence="3">The sequence shown here is derived from an EMBL/GenBank/DDBJ whole genome shotgun (WGS) entry which is preliminary data.</text>
</comment>
<sequence length="144" mass="16694">MNFDQKSDTSDSIFDDKSDFYDENESDLEIDEEELSVGNGNEEEDASETEDEEEFKWNWSGNYSPDTNFSSKEVKGHTTVTLINGITPIDIFNKFFTQDVFNLIVKQTNIYGKQKFLAQEPAIYSKETFKRTSFWEPTFASMKV</sequence>
<gene>
    <name evidence="3" type="ORF">FNK824_LOCUS34862</name>
</gene>
<evidence type="ECO:0000313" key="3">
    <source>
        <dbReference type="EMBL" id="CAF4174370.1"/>
    </source>
</evidence>
<dbReference type="EMBL" id="CAJOBE010014134">
    <property type="protein sequence ID" value="CAF4174370.1"/>
    <property type="molecule type" value="Genomic_DNA"/>
</dbReference>
<dbReference type="Proteomes" id="UP000663874">
    <property type="component" value="Unassembled WGS sequence"/>
</dbReference>
<dbReference type="AlphaFoldDB" id="A0A819ZH85"/>
<evidence type="ECO:0000313" key="4">
    <source>
        <dbReference type="Proteomes" id="UP000663874"/>
    </source>
</evidence>
<dbReference type="Pfam" id="PF13843">
    <property type="entry name" value="DDE_Tnp_1_7"/>
    <property type="match status" value="1"/>
</dbReference>
<name>A0A819ZH85_9BILA</name>